<keyword evidence="8 9" id="KW-0472">Membrane</keyword>
<dbReference type="PANTHER" id="PTHR30413">
    <property type="entry name" value="INNER MEMBRANE TRANSPORT PERMEASE"/>
    <property type="match status" value="1"/>
</dbReference>
<dbReference type="GO" id="GO:0015920">
    <property type="term" value="P:lipopolysaccharide transport"/>
    <property type="evidence" value="ECO:0007669"/>
    <property type="project" value="TreeGrafter"/>
</dbReference>
<evidence type="ECO:0000256" key="7">
    <source>
        <dbReference type="ARBA" id="ARBA00022989"/>
    </source>
</evidence>
<evidence type="ECO:0000256" key="1">
    <source>
        <dbReference type="ARBA" id="ARBA00004429"/>
    </source>
</evidence>
<dbReference type="InterPro" id="IPR013525">
    <property type="entry name" value="ABC2_TM"/>
</dbReference>
<evidence type="ECO:0000256" key="6">
    <source>
        <dbReference type="ARBA" id="ARBA00022692"/>
    </source>
</evidence>
<dbReference type="GO" id="GO:0140359">
    <property type="term" value="F:ABC-type transporter activity"/>
    <property type="evidence" value="ECO:0007669"/>
    <property type="project" value="InterPro"/>
</dbReference>
<keyword evidence="5" id="KW-0997">Cell inner membrane</keyword>
<keyword evidence="4 9" id="KW-1003">Cell membrane</keyword>
<protein>
    <recommendedName>
        <fullName evidence="9">Transport permease protein</fullName>
    </recommendedName>
</protein>
<dbReference type="Proteomes" id="UP000282438">
    <property type="component" value="Chromosome"/>
</dbReference>
<dbReference type="KEGG" id="iod:EJO50_12865"/>
<feature type="transmembrane region" description="Helical" evidence="9">
    <location>
        <begin position="235"/>
        <end position="253"/>
    </location>
</feature>
<evidence type="ECO:0000259" key="10">
    <source>
        <dbReference type="PROSITE" id="PS51012"/>
    </source>
</evidence>
<evidence type="ECO:0000313" key="12">
    <source>
        <dbReference type="Proteomes" id="UP000282438"/>
    </source>
</evidence>
<feature type="domain" description="ABC transmembrane type-2" evidence="10">
    <location>
        <begin position="34"/>
        <end position="256"/>
    </location>
</feature>
<proteinExistence type="inferred from homology"/>
<dbReference type="PRINTS" id="PR00164">
    <property type="entry name" value="ABC2TRNSPORT"/>
</dbReference>
<organism evidence="11 12">
    <name type="scientific">Iodobacter ciconiae</name>
    <dbReference type="NCBI Taxonomy" id="2496266"/>
    <lineage>
        <taxon>Bacteria</taxon>
        <taxon>Pseudomonadati</taxon>
        <taxon>Pseudomonadota</taxon>
        <taxon>Betaproteobacteria</taxon>
        <taxon>Neisseriales</taxon>
        <taxon>Chitinibacteraceae</taxon>
        <taxon>Iodobacter</taxon>
    </lineage>
</organism>
<feature type="transmembrane region" description="Helical" evidence="9">
    <location>
        <begin position="36"/>
        <end position="57"/>
    </location>
</feature>
<keyword evidence="7 9" id="KW-1133">Transmembrane helix</keyword>
<gene>
    <name evidence="11" type="ORF">EJO50_12865</name>
</gene>
<comment type="subcellular location">
    <subcellularLocation>
        <location evidence="1 9">Cell inner membrane</location>
        <topology evidence="1 9">Multi-pass membrane protein</topology>
    </subcellularLocation>
</comment>
<dbReference type="InterPro" id="IPR047817">
    <property type="entry name" value="ABC2_TM_bact-type"/>
</dbReference>
<evidence type="ECO:0000256" key="8">
    <source>
        <dbReference type="ARBA" id="ARBA00023136"/>
    </source>
</evidence>
<dbReference type="PANTHER" id="PTHR30413:SF8">
    <property type="entry name" value="TRANSPORT PERMEASE PROTEIN"/>
    <property type="match status" value="1"/>
</dbReference>
<dbReference type="OrthoDB" id="9814458at2"/>
<comment type="similarity">
    <text evidence="2 9">Belongs to the ABC-2 integral membrane protein family.</text>
</comment>
<evidence type="ECO:0000256" key="5">
    <source>
        <dbReference type="ARBA" id="ARBA00022519"/>
    </source>
</evidence>
<name>A0A3S8ZV15_9NEIS</name>
<dbReference type="EMBL" id="CP034433">
    <property type="protein sequence ID" value="AZN37298.1"/>
    <property type="molecule type" value="Genomic_DNA"/>
</dbReference>
<evidence type="ECO:0000256" key="3">
    <source>
        <dbReference type="ARBA" id="ARBA00022448"/>
    </source>
</evidence>
<sequence>MPNNMARSSPAITLAVWKALFLREAVSRLFSGRATWFWLLAEPVFHVTYLIFIFTGIRVHNIGGIDTAVWIMTGMLAYFMFTRTGIQVMNAISANRALFTYRQVKPIDTLLVRSSLEGLLMMIITTTLLIGAAIFGHSVTPSDPLSVIQAFLGLWLVGLGFGLVTSIAIELIPELSHLIRLIMMPLYFISGAMFPISSVPQPYRDWLLLNPIVHGLEATRLGFAQNYHAITELSIAYIYYFALVSIFLGLALHRRFASKLITL</sequence>
<keyword evidence="12" id="KW-1185">Reference proteome</keyword>
<evidence type="ECO:0000256" key="9">
    <source>
        <dbReference type="RuleBase" id="RU361157"/>
    </source>
</evidence>
<dbReference type="Pfam" id="PF01061">
    <property type="entry name" value="ABC2_membrane"/>
    <property type="match status" value="1"/>
</dbReference>
<accession>A0A3S8ZV15</accession>
<reference evidence="11 12" key="1">
    <citation type="submission" date="2018-12" db="EMBL/GenBank/DDBJ databases">
        <title>Complete genome sequence of Iodobacter sp. H11R3.</title>
        <authorList>
            <person name="Bae J.-W."/>
        </authorList>
    </citation>
    <scope>NUCLEOTIDE SEQUENCE [LARGE SCALE GENOMIC DNA]</scope>
    <source>
        <strain evidence="11 12">H11R3</strain>
    </source>
</reference>
<feature type="transmembrane region" description="Helical" evidence="9">
    <location>
        <begin position="181"/>
        <end position="199"/>
    </location>
</feature>
<dbReference type="PROSITE" id="PS51012">
    <property type="entry name" value="ABC_TM2"/>
    <property type="match status" value="1"/>
</dbReference>
<dbReference type="InterPro" id="IPR000412">
    <property type="entry name" value="ABC_2_transport"/>
</dbReference>
<dbReference type="AlphaFoldDB" id="A0A3S8ZV15"/>
<keyword evidence="6 9" id="KW-0812">Transmembrane</keyword>
<evidence type="ECO:0000313" key="11">
    <source>
        <dbReference type="EMBL" id="AZN37298.1"/>
    </source>
</evidence>
<feature type="transmembrane region" description="Helical" evidence="9">
    <location>
        <begin position="69"/>
        <end position="89"/>
    </location>
</feature>
<feature type="transmembrane region" description="Helical" evidence="9">
    <location>
        <begin position="147"/>
        <end position="169"/>
    </location>
</feature>
<keyword evidence="3 9" id="KW-0813">Transport</keyword>
<evidence type="ECO:0000256" key="2">
    <source>
        <dbReference type="ARBA" id="ARBA00007783"/>
    </source>
</evidence>
<feature type="transmembrane region" description="Helical" evidence="9">
    <location>
        <begin position="110"/>
        <end position="135"/>
    </location>
</feature>
<dbReference type="GO" id="GO:0043190">
    <property type="term" value="C:ATP-binding cassette (ABC) transporter complex"/>
    <property type="evidence" value="ECO:0007669"/>
    <property type="project" value="InterPro"/>
</dbReference>
<evidence type="ECO:0000256" key="4">
    <source>
        <dbReference type="ARBA" id="ARBA00022475"/>
    </source>
</evidence>